<organism evidence="2">
    <name type="scientific">Lygus hesperus</name>
    <name type="common">Western plant bug</name>
    <dbReference type="NCBI Taxonomy" id="30085"/>
    <lineage>
        <taxon>Eukaryota</taxon>
        <taxon>Metazoa</taxon>
        <taxon>Ecdysozoa</taxon>
        <taxon>Arthropoda</taxon>
        <taxon>Hexapoda</taxon>
        <taxon>Insecta</taxon>
        <taxon>Pterygota</taxon>
        <taxon>Neoptera</taxon>
        <taxon>Paraneoptera</taxon>
        <taxon>Hemiptera</taxon>
        <taxon>Heteroptera</taxon>
        <taxon>Panheteroptera</taxon>
        <taxon>Cimicomorpha</taxon>
        <taxon>Miridae</taxon>
        <taxon>Mirini</taxon>
        <taxon>Lygus</taxon>
    </lineage>
</organism>
<dbReference type="EMBL" id="GBHO01039609">
    <property type="protein sequence ID" value="JAG03995.1"/>
    <property type="molecule type" value="Transcribed_RNA"/>
</dbReference>
<proteinExistence type="predicted"/>
<accession>A0A0A9WGJ8</accession>
<sequence length="113" mass="12716">MKLPLKPLPSSVHCFDVYCVCVVFTYHHMDMCCVPKHTSWFRLGSSCYVSLTLIVRLLQNNYRSNSDDKNNSSNSSSSSANNYKSVANNAASNDYDDEKNVSEAARTLLLLLR</sequence>
<feature type="region of interest" description="Disordered" evidence="1">
    <location>
        <begin position="63"/>
        <end position="83"/>
    </location>
</feature>
<reference evidence="2" key="2">
    <citation type="submission" date="2014-07" db="EMBL/GenBank/DDBJ databases">
        <authorList>
            <person name="Hull J."/>
        </authorList>
    </citation>
    <scope>NUCLEOTIDE SEQUENCE</scope>
</reference>
<feature type="compositionally biased region" description="Low complexity" evidence="1">
    <location>
        <begin position="71"/>
        <end position="83"/>
    </location>
</feature>
<reference evidence="2" key="1">
    <citation type="journal article" date="2014" name="PLoS ONE">
        <title>Transcriptome-Based Identification of ABC Transporters in the Western Tarnished Plant Bug Lygus hesperus.</title>
        <authorList>
            <person name="Hull J.J."/>
            <person name="Chaney K."/>
            <person name="Geib S.M."/>
            <person name="Fabrick J.A."/>
            <person name="Brent C.S."/>
            <person name="Walsh D."/>
            <person name="Lavine L.C."/>
        </authorList>
    </citation>
    <scope>NUCLEOTIDE SEQUENCE</scope>
</reference>
<name>A0A0A9WGJ8_LYGHE</name>
<dbReference type="AlphaFoldDB" id="A0A0A9WGJ8"/>
<evidence type="ECO:0000313" key="2">
    <source>
        <dbReference type="EMBL" id="JAG03995.1"/>
    </source>
</evidence>
<protein>
    <submittedName>
        <fullName evidence="2">Uncharacterized protein</fullName>
    </submittedName>
</protein>
<gene>
    <name evidence="2" type="ORF">CM83_15895</name>
</gene>
<evidence type="ECO:0000256" key="1">
    <source>
        <dbReference type="SAM" id="MobiDB-lite"/>
    </source>
</evidence>